<reference evidence="2" key="1">
    <citation type="journal article" date="2022" name="Mol. Ecol. Resour.">
        <title>The genomes of chicory, endive, great burdock and yacon provide insights into Asteraceae palaeo-polyploidization history and plant inulin production.</title>
        <authorList>
            <person name="Fan W."/>
            <person name="Wang S."/>
            <person name="Wang H."/>
            <person name="Wang A."/>
            <person name="Jiang F."/>
            <person name="Liu H."/>
            <person name="Zhao H."/>
            <person name="Xu D."/>
            <person name="Zhang Y."/>
        </authorList>
    </citation>
    <scope>NUCLEOTIDE SEQUENCE [LARGE SCALE GENOMIC DNA]</scope>
    <source>
        <strain evidence="2">cv. Punajuju</strain>
    </source>
</reference>
<evidence type="ECO:0000313" key="1">
    <source>
        <dbReference type="EMBL" id="KAI3779107.1"/>
    </source>
</evidence>
<organism evidence="1 2">
    <name type="scientific">Cichorium intybus</name>
    <name type="common">Chicory</name>
    <dbReference type="NCBI Taxonomy" id="13427"/>
    <lineage>
        <taxon>Eukaryota</taxon>
        <taxon>Viridiplantae</taxon>
        <taxon>Streptophyta</taxon>
        <taxon>Embryophyta</taxon>
        <taxon>Tracheophyta</taxon>
        <taxon>Spermatophyta</taxon>
        <taxon>Magnoliopsida</taxon>
        <taxon>eudicotyledons</taxon>
        <taxon>Gunneridae</taxon>
        <taxon>Pentapetalae</taxon>
        <taxon>asterids</taxon>
        <taxon>campanulids</taxon>
        <taxon>Asterales</taxon>
        <taxon>Asteraceae</taxon>
        <taxon>Cichorioideae</taxon>
        <taxon>Cichorieae</taxon>
        <taxon>Cichoriinae</taxon>
        <taxon>Cichorium</taxon>
    </lineage>
</organism>
<comment type="caution">
    <text evidence="1">The sequence shown here is derived from an EMBL/GenBank/DDBJ whole genome shotgun (WGS) entry which is preliminary data.</text>
</comment>
<reference evidence="1 2" key="2">
    <citation type="journal article" date="2022" name="Mol. Ecol. Resour.">
        <title>The genomes of chicory, endive, great burdock and yacon provide insights into Asteraceae paleo-polyploidization history and plant inulin production.</title>
        <authorList>
            <person name="Fan W."/>
            <person name="Wang S."/>
            <person name="Wang H."/>
            <person name="Wang A."/>
            <person name="Jiang F."/>
            <person name="Liu H."/>
            <person name="Zhao H."/>
            <person name="Xu D."/>
            <person name="Zhang Y."/>
        </authorList>
    </citation>
    <scope>NUCLEOTIDE SEQUENCE [LARGE SCALE GENOMIC DNA]</scope>
    <source>
        <strain evidence="2">cv. Punajuju</strain>
        <tissue evidence="1">Leaves</tissue>
    </source>
</reference>
<gene>
    <name evidence="1" type="ORF">L2E82_08622</name>
</gene>
<keyword evidence="2" id="KW-1185">Reference proteome</keyword>
<dbReference type="Proteomes" id="UP001055811">
    <property type="component" value="Linkage Group LG02"/>
</dbReference>
<protein>
    <submittedName>
        <fullName evidence="1">Uncharacterized protein</fullName>
    </submittedName>
</protein>
<name>A0ACB9G6R1_CICIN</name>
<proteinExistence type="predicted"/>
<evidence type="ECO:0000313" key="2">
    <source>
        <dbReference type="Proteomes" id="UP001055811"/>
    </source>
</evidence>
<accession>A0ACB9G6R1</accession>
<sequence>MSVAKLIDCWSHVLNLEEDLRSPNSPLRVFCNTLLAGEYLLSDKFSDEGRKMKFVEELLLTIEDTDSSLSSVGLV</sequence>
<dbReference type="EMBL" id="CM042010">
    <property type="protein sequence ID" value="KAI3779107.1"/>
    <property type="molecule type" value="Genomic_DNA"/>
</dbReference>